<dbReference type="OrthoDB" id="3405601at2"/>
<dbReference type="GeneID" id="43278658"/>
<feature type="compositionally biased region" description="Pro residues" evidence="1">
    <location>
        <begin position="233"/>
        <end position="243"/>
    </location>
</feature>
<gene>
    <name evidence="3" type="ORF">GA0070603_2003</name>
</gene>
<evidence type="ECO:0000256" key="2">
    <source>
        <dbReference type="SAM" id="Phobius"/>
    </source>
</evidence>
<keyword evidence="4" id="KW-1185">Reference proteome</keyword>
<proteinExistence type="predicted"/>
<keyword evidence="2" id="KW-0472">Membrane</keyword>
<dbReference type="RefSeq" id="WP_139131845.1">
    <property type="nucleotide sequence ID" value="NZ_FMIB01000002.1"/>
</dbReference>
<accession>A0A1C6UN60</accession>
<dbReference type="Proteomes" id="UP000198605">
    <property type="component" value="Unassembled WGS sequence"/>
</dbReference>
<feature type="region of interest" description="Disordered" evidence="1">
    <location>
        <begin position="197"/>
        <end position="261"/>
    </location>
</feature>
<dbReference type="EMBL" id="FMIB01000002">
    <property type="protein sequence ID" value="SCL55420.1"/>
    <property type="molecule type" value="Genomic_DNA"/>
</dbReference>
<dbReference type="STRING" id="47854.GA0070603_2003"/>
<reference evidence="4" key="1">
    <citation type="submission" date="2016-06" db="EMBL/GenBank/DDBJ databases">
        <authorList>
            <person name="Varghese N."/>
            <person name="Submissions Spin"/>
        </authorList>
    </citation>
    <scope>NUCLEOTIDE SEQUENCE [LARGE SCALE GENOMIC DNA]</scope>
    <source>
        <strain evidence="4">DSM 44151</strain>
    </source>
</reference>
<dbReference type="AlphaFoldDB" id="A0A1C6UN60"/>
<keyword evidence="2" id="KW-1133">Transmembrane helix</keyword>
<sequence length="261" mass="26477">MNGHRMDQETVERLLVGPAADAQDGPEALVRFLAAVRAAPRPHELSGEGAALQAFRMTQAGGPVPLRVSRPERRLRGGLVGAKLALAALLATATGGVALAAVTGHLPAPLGGGGADTTASPSTGADGRPTPTGDPDHPTSPAGVPTDPSGSPSALAGLCTAYRAEGDDRRRALEKPRFADLVAAAGGREQVAGYCDHLLDGRSKPTDPAADPTRRPSAEPTGRVTGRPEQTPDRPPAASPPTTRPAGPTVREPNSVGASPR</sequence>
<keyword evidence="2" id="KW-0812">Transmembrane</keyword>
<evidence type="ECO:0000313" key="3">
    <source>
        <dbReference type="EMBL" id="SCL55420.1"/>
    </source>
</evidence>
<evidence type="ECO:0000256" key="1">
    <source>
        <dbReference type="SAM" id="MobiDB-lite"/>
    </source>
</evidence>
<feature type="region of interest" description="Disordered" evidence="1">
    <location>
        <begin position="111"/>
        <end position="155"/>
    </location>
</feature>
<organism evidence="3 4">
    <name type="scientific">Micromonospora chersina</name>
    <dbReference type="NCBI Taxonomy" id="47854"/>
    <lineage>
        <taxon>Bacteria</taxon>
        <taxon>Bacillati</taxon>
        <taxon>Actinomycetota</taxon>
        <taxon>Actinomycetes</taxon>
        <taxon>Micromonosporales</taxon>
        <taxon>Micromonosporaceae</taxon>
        <taxon>Micromonospora</taxon>
    </lineage>
</organism>
<name>A0A1C6UN60_9ACTN</name>
<evidence type="ECO:0000313" key="4">
    <source>
        <dbReference type="Proteomes" id="UP000198605"/>
    </source>
</evidence>
<protein>
    <submittedName>
        <fullName evidence="3">Uncharacterized protein</fullName>
    </submittedName>
</protein>
<feature type="transmembrane region" description="Helical" evidence="2">
    <location>
        <begin position="80"/>
        <end position="102"/>
    </location>
</feature>